<dbReference type="SUPFAM" id="SSF52540">
    <property type="entry name" value="P-loop containing nucleoside triphosphate hydrolases"/>
    <property type="match status" value="1"/>
</dbReference>
<reference evidence="5 6" key="1">
    <citation type="submission" date="2022-07" db="EMBL/GenBank/DDBJ databases">
        <title>Photobacterium pectinilyticum sp. nov., a marine bacterium isolated from surface seawater of Qingdao offshore.</title>
        <authorList>
            <person name="Wang X."/>
        </authorList>
    </citation>
    <scope>NUCLEOTIDE SEQUENCE [LARGE SCALE GENOMIC DNA]</scope>
    <source>
        <strain evidence="5 6">ZSDE20</strain>
    </source>
</reference>
<dbReference type="InterPro" id="IPR050319">
    <property type="entry name" value="ABC_transp_ATP-bind"/>
</dbReference>
<evidence type="ECO:0000313" key="6">
    <source>
        <dbReference type="Proteomes" id="UP001524460"/>
    </source>
</evidence>
<evidence type="ECO:0000259" key="4">
    <source>
        <dbReference type="PROSITE" id="PS50893"/>
    </source>
</evidence>
<keyword evidence="1" id="KW-0813">Transport</keyword>
<gene>
    <name evidence="5" type="ORF">NHN17_23675</name>
</gene>
<dbReference type="RefSeq" id="WP_255045141.1">
    <property type="nucleotide sequence ID" value="NZ_JANEYT010000106.1"/>
</dbReference>
<organism evidence="5 6">
    <name type="scientific">Photobacterium pectinilyticum</name>
    <dbReference type="NCBI Taxonomy" id="2906793"/>
    <lineage>
        <taxon>Bacteria</taxon>
        <taxon>Pseudomonadati</taxon>
        <taxon>Pseudomonadota</taxon>
        <taxon>Gammaproteobacteria</taxon>
        <taxon>Vibrionales</taxon>
        <taxon>Vibrionaceae</taxon>
        <taxon>Photobacterium</taxon>
    </lineage>
</organism>
<accession>A0ABT1N8J3</accession>
<proteinExistence type="predicted"/>
<feature type="domain" description="ABC transporter" evidence="4">
    <location>
        <begin position="13"/>
        <end position="258"/>
    </location>
</feature>
<dbReference type="EMBL" id="JANEYT010000106">
    <property type="protein sequence ID" value="MCQ1061043.1"/>
    <property type="molecule type" value="Genomic_DNA"/>
</dbReference>
<keyword evidence="3 5" id="KW-0067">ATP-binding</keyword>
<dbReference type="InterPro" id="IPR027417">
    <property type="entry name" value="P-loop_NTPase"/>
</dbReference>
<evidence type="ECO:0000313" key="5">
    <source>
        <dbReference type="EMBL" id="MCQ1061043.1"/>
    </source>
</evidence>
<dbReference type="Proteomes" id="UP001524460">
    <property type="component" value="Unassembled WGS sequence"/>
</dbReference>
<dbReference type="CDD" id="cd03257">
    <property type="entry name" value="ABC_NikE_OppD_transporters"/>
    <property type="match status" value="1"/>
</dbReference>
<dbReference type="InterPro" id="IPR003439">
    <property type="entry name" value="ABC_transporter-like_ATP-bd"/>
</dbReference>
<name>A0ABT1N8J3_9GAMM</name>
<dbReference type="PANTHER" id="PTHR43776">
    <property type="entry name" value="TRANSPORT ATP-BINDING PROTEIN"/>
    <property type="match status" value="1"/>
</dbReference>
<evidence type="ECO:0000256" key="1">
    <source>
        <dbReference type="ARBA" id="ARBA00022448"/>
    </source>
</evidence>
<dbReference type="Pfam" id="PF00005">
    <property type="entry name" value="ABC_tran"/>
    <property type="match status" value="1"/>
</dbReference>
<dbReference type="GO" id="GO:0005524">
    <property type="term" value="F:ATP binding"/>
    <property type="evidence" value="ECO:0007669"/>
    <property type="project" value="UniProtKB-KW"/>
</dbReference>
<dbReference type="Gene3D" id="3.40.50.300">
    <property type="entry name" value="P-loop containing nucleotide triphosphate hydrolases"/>
    <property type="match status" value="1"/>
</dbReference>
<evidence type="ECO:0000256" key="3">
    <source>
        <dbReference type="ARBA" id="ARBA00022840"/>
    </source>
</evidence>
<sequence>MHPHIHHSGSAQLRFDNVSVHHYTRPSWLGGKPFVALNKLSLNIDQQSLAIVGPSGAGKSTLIELLFGLRHISEGEVYLCEQPLSQISPRQRRQLCRHIQLIPQEPHTSLNPYYTVRDILTEPQESLGMTEGSEARVLKALADVNLSTTLLDHTSSQLSLGQAQRVAIARALVVEPCVLVADEPTSSLDPISRQHIVDLLKHLQKQRDMRLLLVTHDLNAAKALCDDILVLDKGVAVEYGAASQVFDRPSHPTSQALVNMQIPSHAIAI</sequence>
<evidence type="ECO:0000256" key="2">
    <source>
        <dbReference type="ARBA" id="ARBA00022741"/>
    </source>
</evidence>
<keyword evidence="2" id="KW-0547">Nucleotide-binding</keyword>
<protein>
    <submittedName>
        <fullName evidence="5">ATP-binding cassette domain-containing protein</fullName>
    </submittedName>
</protein>
<keyword evidence="6" id="KW-1185">Reference proteome</keyword>
<comment type="caution">
    <text evidence="5">The sequence shown here is derived from an EMBL/GenBank/DDBJ whole genome shotgun (WGS) entry which is preliminary data.</text>
</comment>
<dbReference type="SMART" id="SM00382">
    <property type="entry name" value="AAA"/>
    <property type="match status" value="1"/>
</dbReference>
<dbReference type="InterPro" id="IPR017871">
    <property type="entry name" value="ABC_transporter-like_CS"/>
</dbReference>
<dbReference type="InterPro" id="IPR003593">
    <property type="entry name" value="AAA+_ATPase"/>
</dbReference>
<dbReference type="PROSITE" id="PS00211">
    <property type="entry name" value="ABC_TRANSPORTER_1"/>
    <property type="match status" value="1"/>
</dbReference>
<dbReference type="PROSITE" id="PS50893">
    <property type="entry name" value="ABC_TRANSPORTER_2"/>
    <property type="match status" value="1"/>
</dbReference>